<evidence type="ECO:0000313" key="6">
    <source>
        <dbReference type="Proteomes" id="UP000008810"/>
    </source>
</evidence>
<organism evidence="4">
    <name type="scientific">Brachypodium distachyon</name>
    <name type="common">Purple false brome</name>
    <name type="synonym">Trachynia distachya</name>
    <dbReference type="NCBI Taxonomy" id="15368"/>
    <lineage>
        <taxon>Eukaryota</taxon>
        <taxon>Viridiplantae</taxon>
        <taxon>Streptophyta</taxon>
        <taxon>Embryophyta</taxon>
        <taxon>Tracheophyta</taxon>
        <taxon>Spermatophyta</taxon>
        <taxon>Magnoliopsida</taxon>
        <taxon>Liliopsida</taxon>
        <taxon>Poales</taxon>
        <taxon>Poaceae</taxon>
        <taxon>BOP clade</taxon>
        <taxon>Pooideae</taxon>
        <taxon>Stipodae</taxon>
        <taxon>Brachypodieae</taxon>
        <taxon>Brachypodium</taxon>
    </lineage>
</organism>
<protein>
    <recommendedName>
        <fullName evidence="7">F-box domain-containing protein</fullName>
    </recommendedName>
</protein>
<dbReference type="InterPro" id="IPR001810">
    <property type="entry name" value="F-box_dom"/>
</dbReference>
<gene>
    <name evidence="4" type="ORF">BRADI_2g36571v3</name>
</gene>
<evidence type="ECO:0000313" key="5">
    <source>
        <dbReference type="EnsemblPlants" id="PNT71865"/>
    </source>
</evidence>
<feature type="region of interest" description="Disordered" evidence="1">
    <location>
        <begin position="427"/>
        <end position="466"/>
    </location>
</feature>
<dbReference type="InParanoid" id="A0A2K2DC59"/>
<evidence type="ECO:0000256" key="1">
    <source>
        <dbReference type="SAM" id="MobiDB-lite"/>
    </source>
</evidence>
<dbReference type="InterPro" id="IPR055312">
    <property type="entry name" value="FBL15-like"/>
</dbReference>
<reference evidence="4 5" key="1">
    <citation type="journal article" date="2010" name="Nature">
        <title>Genome sequencing and analysis of the model grass Brachypodium distachyon.</title>
        <authorList>
            <consortium name="International Brachypodium Initiative"/>
        </authorList>
    </citation>
    <scope>NUCLEOTIDE SEQUENCE [LARGE SCALE GENOMIC DNA]</scope>
    <source>
        <strain evidence="4 5">Bd21</strain>
    </source>
</reference>
<reference evidence="5" key="3">
    <citation type="submission" date="2018-08" db="UniProtKB">
        <authorList>
            <consortium name="EnsemblPlants"/>
        </authorList>
    </citation>
    <scope>IDENTIFICATION</scope>
    <source>
        <strain evidence="5">cv. Bd21</strain>
    </source>
</reference>
<dbReference type="SUPFAM" id="SSF81383">
    <property type="entry name" value="F-box domain"/>
    <property type="match status" value="1"/>
</dbReference>
<evidence type="ECO:0000313" key="4">
    <source>
        <dbReference type="EMBL" id="PNT71865.1"/>
    </source>
</evidence>
<name>A0A2K2DC59_BRADI</name>
<dbReference type="Gramene" id="PNT71865">
    <property type="protein sequence ID" value="PNT71865"/>
    <property type="gene ID" value="BRADI_2g36571v3"/>
</dbReference>
<reference evidence="4" key="2">
    <citation type="submission" date="2017-06" db="EMBL/GenBank/DDBJ databases">
        <title>WGS assembly of Brachypodium distachyon.</title>
        <authorList>
            <consortium name="The International Brachypodium Initiative"/>
            <person name="Lucas S."/>
            <person name="Harmon-Smith M."/>
            <person name="Lail K."/>
            <person name="Tice H."/>
            <person name="Grimwood J."/>
            <person name="Bruce D."/>
            <person name="Barry K."/>
            <person name="Shu S."/>
            <person name="Lindquist E."/>
            <person name="Wang M."/>
            <person name="Pitluck S."/>
            <person name="Vogel J.P."/>
            <person name="Garvin D.F."/>
            <person name="Mockler T.C."/>
            <person name="Schmutz J."/>
            <person name="Rokhsar D."/>
            <person name="Bevan M.W."/>
        </authorList>
    </citation>
    <scope>NUCLEOTIDE SEQUENCE</scope>
    <source>
        <strain evidence="4">Bd21</strain>
    </source>
</reference>
<evidence type="ECO:0000259" key="2">
    <source>
        <dbReference type="Pfam" id="PF00646"/>
    </source>
</evidence>
<dbReference type="Proteomes" id="UP000008810">
    <property type="component" value="Chromosome 2"/>
</dbReference>
<dbReference type="EnsemblPlants" id="PNT71865">
    <property type="protein sequence ID" value="PNT71865"/>
    <property type="gene ID" value="BRADI_2g36571v3"/>
</dbReference>
<evidence type="ECO:0000259" key="3">
    <source>
        <dbReference type="Pfam" id="PF24758"/>
    </source>
</evidence>
<sequence>MEEGRRRRGSGRDRISGLPDELLHEILRHLRSSPAAAPTSALSRRWRRVWAGVPDLVLGRDLPIRHGASFLDAVDAALESYDSAADPAAHLHGLEISARPGRDGLPASRVVPWLRFAARRLAATFHPLPSDELELPPCERATSIRLLLSEPFLLRPPPIGTGTFAALAELEIVRVAMDARELEVLVSSPCPRLQKLILFITLVDASDLSLRSATLRHLKFHVSETRRLDVAAPALQVLHVSFVQDGGHIAAPDLAEVSLDGPDAGCHLQRLDIKHRSSAKAPLMQRFDTVNELRIPSQLVLETKGFIPNCKTLGVSFSRNSHACVPCMMRLIRRSNESPGPDPVSVRLDPVAQDAMVSGEGKRAARALEFTEQAAHALKRCGEGGELELAMSLHVTDAILCYLSRHADAVPVFELAVAVVSMPPLTAALGPEGEHEQAVPPPPEEEEEQQRKREEGCSPPSPEAIA</sequence>
<feature type="domain" description="F-box" evidence="2">
    <location>
        <begin position="15"/>
        <end position="52"/>
    </location>
</feature>
<dbReference type="AlphaFoldDB" id="A0A2K2DC59"/>
<evidence type="ECO:0008006" key="7">
    <source>
        <dbReference type="Google" id="ProtNLM"/>
    </source>
</evidence>
<dbReference type="PANTHER" id="PTHR34709">
    <property type="entry name" value="OS10G0396666 PROTEIN"/>
    <property type="match status" value="1"/>
</dbReference>
<dbReference type="Pfam" id="PF24758">
    <property type="entry name" value="LRR_At5g56370"/>
    <property type="match status" value="1"/>
</dbReference>
<dbReference type="InterPro" id="IPR055411">
    <property type="entry name" value="LRR_FXL15/At3g58940/PEG3-like"/>
</dbReference>
<dbReference type="OrthoDB" id="678620at2759"/>
<dbReference type="EMBL" id="CM000881">
    <property type="protein sequence ID" value="PNT71865.1"/>
    <property type="molecule type" value="Genomic_DNA"/>
</dbReference>
<accession>A0A2K2DC59</accession>
<dbReference type="Pfam" id="PF00646">
    <property type="entry name" value="F-box"/>
    <property type="match status" value="1"/>
</dbReference>
<keyword evidence="6" id="KW-1185">Reference proteome</keyword>
<dbReference type="InterPro" id="IPR036047">
    <property type="entry name" value="F-box-like_dom_sf"/>
</dbReference>
<feature type="domain" description="F-box/LRR-repeat protein 15/At3g58940/PEG3-like LRR" evidence="3">
    <location>
        <begin position="115"/>
        <end position="240"/>
    </location>
</feature>
<dbReference type="PANTHER" id="PTHR34709:SF68">
    <property type="entry name" value="OS07G0550432 PROTEIN"/>
    <property type="match status" value="1"/>
</dbReference>
<proteinExistence type="predicted"/>